<dbReference type="InterPro" id="IPR023650">
    <property type="entry name" value="Beta-lactam_class-A_AS"/>
</dbReference>
<dbReference type="GO" id="GO:0046677">
    <property type="term" value="P:response to antibiotic"/>
    <property type="evidence" value="ECO:0007669"/>
    <property type="project" value="UniProtKB-UniRule"/>
</dbReference>
<proteinExistence type="inferred from homology"/>
<keyword evidence="5 6" id="KW-0046">Antibiotic resistance</keyword>
<evidence type="ECO:0000313" key="9">
    <source>
        <dbReference type="Proteomes" id="UP000469430"/>
    </source>
</evidence>
<dbReference type="InterPro" id="IPR012338">
    <property type="entry name" value="Beta-lactam/transpept-like"/>
</dbReference>
<dbReference type="EMBL" id="WTYJ01000002">
    <property type="protein sequence ID" value="MXO99445.1"/>
    <property type="molecule type" value="Genomic_DNA"/>
</dbReference>
<dbReference type="InterPro" id="IPR000871">
    <property type="entry name" value="Beta-lactam_class-A"/>
</dbReference>
<evidence type="ECO:0000259" key="7">
    <source>
        <dbReference type="Pfam" id="PF13354"/>
    </source>
</evidence>
<comment type="similarity">
    <text evidence="2 6">Belongs to the class-A beta-lactamase family.</text>
</comment>
<dbReference type="PROSITE" id="PS51257">
    <property type="entry name" value="PROKAR_LIPOPROTEIN"/>
    <property type="match status" value="1"/>
</dbReference>
<feature type="domain" description="Beta-lactamase class A catalytic" evidence="7">
    <location>
        <begin position="58"/>
        <end position="258"/>
    </location>
</feature>
<organism evidence="8 9">
    <name type="scientific">Croceibacterium xixiisoli</name>
    <dbReference type="NCBI Taxonomy" id="1476466"/>
    <lineage>
        <taxon>Bacteria</taxon>
        <taxon>Pseudomonadati</taxon>
        <taxon>Pseudomonadota</taxon>
        <taxon>Alphaproteobacteria</taxon>
        <taxon>Sphingomonadales</taxon>
        <taxon>Erythrobacteraceae</taxon>
        <taxon>Croceibacterium</taxon>
    </lineage>
</organism>
<protein>
    <recommendedName>
        <fullName evidence="3 6">Beta-lactamase</fullName>
        <ecNumber evidence="3 6">3.5.2.6</ecNumber>
    </recommendedName>
</protein>
<dbReference type="InterPro" id="IPR045155">
    <property type="entry name" value="Beta-lactam_cat"/>
</dbReference>
<dbReference type="SUPFAM" id="SSF56601">
    <property type="entry name" value="beta-lactamase/transpeptidase-like"/>
    <property type="match status" value="1"/>
</dbReference>
<dbReference type="PANTHER" id="PTHR35333:SF3">
    <property type="entry name" value="BETA-LACTAMASE-TYPE TRANSPEPTIDASE FOLD CONTAINING PROTEIN"/>
    <property type="match status" value="1"/>
</dbReference>
<dbReference type="EC" id="3.5.2.6" evidence="3 6"/>
<dbReference type="AlphaFoldDB" id="A0A6I4TTE5"/>
<dbReference type="PRINTS" id="PR00118">
    <property type="entry name" value="BLACTAMASEA"/>
</dbReference>
<dbReference type="NCBIfam" id="NF033103">
    <property type="entry name" value="bla_class_A"/>
    <property type="match status" value="1"/>
</dbReference>
<dbReference type="Pfam" id="PF13354">
    <property type="entry name" value="Beta-lactamase2"/>
    <property type="match status" value="1"/>
</dbReference>
<dbReference type="Gene3D" id="3.40.710.10">
    <property type="entry name" value="DD-peptidase/beta-lactamase superfamily"/>
    <property type="match status" value="1"/>
</dbReference>
<evidence type="ECO:0000256" key="5">
    <source>
        <dbReference type="ARBA" id="ARBA00023251"/>
    </source>
</evidence>
<reference evidence="8 9" key="1">
    <citation type="submission" date="2019-12" db="EMBL/GenBank/DDBJ databases">
        <title>Genomic-based taxomic classification of the family Erythrobacteraceae.</title>
        <authorList>
            <person name="Xu L."/>
        </authorList>
    </citation>
    <scope>NUCLEOTIDE SEQUENCE [LARGE SCALE GENOMIC DNA]</scope>
    <source>
        <strain evidence="8 9">S36</strain>
    </source>
</reference>
<sequence>MFDRRSLLAGAVAALAMGCTQGEGAAPDKTDDRAPFDSTGAVDALAELERQADGRLGAFIVDPARGQGFGWREDERFSMCSTFKLSLAAMVLAMADHGELDPLHTLYWSKSDLVPHSPATEPALADGMTALDLARATLVLSDNTAANVLLREYGGPAAMTRFWRAMGDDVSRLDRFETELNDTPPNTDYDTSTPAAMARTVSRLLLGAVLSPTARATLRQWMMAIETGLDRIRAGFPAGWIAGDKTGTGFGATRHTYGDLAFGGPSGATPLIIAAWFEPSARIEPRDPGAIATLARVGQIAAATRGTPPQALLIRHNSLF</sequence>
<evidence type="ECO:0000256" key="3">
    <source>
        <dbReference type="ARBA" id="ARBA00012865"/>
    </source>
</evidence>
<accession>A0A6I4TTE5</accession>
<dbReference type="PANTHER" id="PTHR35333">
    <property type="entry name" value="BETA-LACTAMASE"/>
    <property type="match status" value="1"/>
</dbReference>
<dbReference type="OrthoDB" id="9784149at2"/>
<name>A0A6I4TTE5_9SPHN</name>
<dbReference type="Proteomes" id="UP000469430">
    <property type="component" value="Unassembled WGS sequence"/>
</dbReference>
<keyword evidence="4 6" id="KW-0378">Hydrolase</keyword>
<evidence type="ECO:0000256" key="2">
    <source>
        <dbReference type="ARBA" id="ARBA00009009"/>
    </source>
</evidence>
<comment type="caution">
    <text evidence="8">The sequence shown here is derived from an EMBL/GenBank/DDBJ whole genome shotgun (WGS) entry which is preliminary data.</text>
</comment>
<evidence type="ECO:0000256" key="6">
    <source>
        <dbReference type="RuleBase" id="RU361140"/>
    </source>
</evidence>
<dbReference type="GO" id="GO:0030655">
    <property type="term" value="P:beta-lactam antibiotic catabolic process"/>
    <property type="evidence" value="ECO:0007669"/>
    <property type="project" value="InterPro"/>
</dbReference>
<evidence type="ECO:0000256" key="1">
    <source>
        <dbReference type="ARBA" id="ARBA00001526"/>
    </source>
</evidence>
<dbReference type="PROSITE" id="PS00146">
    <property type="entry name" value="BETA_LACTAMASE_A"/>
    <property type="match status" value="1"/>
</dbReference>
<keyword evidence="9" id="KW-1185">Reference proteome</keyword>
<dbReference type="RefSeq" id="WP_161391167.1">
    <property type="nucleotide sequence ID" value="NZ_JBHSCP010000001.1"/>
</dbReference>
<dbReference type="GO" id="GO:0008800">
    <property type="term" value="F:beta-lactamase activity"/>
    <property type="evidence" value="ECO:0007669"/>
    <property type="project" value="UniProtKB-UniRule"/>
</dbReference>
<gene>
    <name evidence="8" type="primary">bla</name>
    <name evidence="8" type="ORF">GRI97_10635</name>
</gene>
<evidence type="ECO:0000313" key="8">
    <source>
        <dbReference type="EMBL" id="MXO99445.1"/>
    </source>
</evidence>
<comment type="catalytic activity">
    <reaction evidence="1 6">
        <text>a beta-lactam + H2O = a substituted beta-amino acid</text>
        <dbReference type="Rhea" id="RHEA:20401"/>
        <dbReference type="ChEBI" id="CHEBI:15377"/>
        <dbReference type="ChEBI" id="CHEBI:35627"/>
        <dbReference type="ChEBI" id="CHEBI:140347"/>
        <dbReference type="EC" id="3.5.2.6"/>
    </reaction>
</comment>
<evidence type="ECO:0000256" key="4">
    <source>
        <dbReference type="ARBA" id="ARBA00022801"/>
    </source>
</evidence>